<protein>
    <recommendedName>
        <fullName evidence="2">TnsA endonuclease N-terminal domain-containing protein</fullName>
    </recommendedName>
</protein>
<evidence type="ECO:0000256" key="1">
    <source>
        <dbReference type="SAM" id="MobiDB-lite"/>
    </source>
</evidence>
<dbReference type="Pfam" id="PF08722">
    <property type="entry name" value="Tn7_TnsA-like_N"/>
    <property type="match status" value="1"/>
</dbReference>
<proteinExistence type="predicted"/>
<sequence>MYLSKISEKIMKKAKKRHITGHSKPKAGKPGPARDLIKVSPWRGTGAFSIPGITPYPAQWESYLERYAILTLALCDDVQSIETQPYIEVYEDSDRKAHEYTPDFLVTLSNNKELTIEVKSLKYLVIGELDKYIDIGKHFATQGKAYRFFVDTQIEEVPRFKTAKLLFRYITSDISISALEKIESVLTKGEMSISKLMDLADVQLVDVYTLISKRKLCIDWDMPLNDQANISLPNQPYKGLSIEKILTSTKHGDLLAELALGNRPKDKRLLSSAKAGRRYYREPDPFRVICGFSGTTPLDGFTQPARLNRKSWDRADEAIGRNARSKKIDAKDIPDKEAPSKRLSDEETP</sequence>
<name>A0AAC9ISJ9_9BURK</name>
<gene>
    <name evidence="3" type="ORF">AOC25_10170</name>
</gene>
<dbReference type="InterPro" id="IPR014833">
    <property type="entry name" value="TnsA_N"/>
</dbReference>
<feature type="region of interest" description="Disordered" evidence="1">
    <location>
        <begin position="312"/>
        <end position="349"/>
    </location>
</feature>
<feature type="domain" description="TnsA endonuclease N-terminal" evidence="2">
    <location>
        <begin position="76"/>
        <end position="130"/>
    </location>
</feature>
<organism evidence="3 4">
    <name type="scientific">Polynucleobacter asymbioticus</name>
    <dbReference type="NCBI Taxonomy" id="576611"/>
    <lineage>
        <taxon>Bacteria</taxon>
        <taxon>Pseudomonadati</taxon>
        <taxon>Pseudomonadota</taxon>
        <taxon>Betaproteobacteria</taxon>
        <taxon>Burkholderiales</taxon>
        <taxon>Burkholderiaceae</taxon>
        <taxon>Polynucleobacter</taxon>
    </lineage>
</organism>
<dbReference type="Proteomes" id="UP000182060">
    <property type="component" value="Chromosome"/>
</dbReference>
<dbReference type="AlphaFoldDB" id="A0AAC9ISJ9"/>
<evidence type="ECO:0000313" key="3">
    <source>
        <dbReference type="EMBL" id="APC01954.1"/>
    </source>
</evidence>
<reference evidence="3" key="1">
    <citation type="journal article" date="2017" name="Appl. Environ. Microbiol.">
        <title>Microdiversification of a pelagic Polynucleobacter species is mainly driven by acquisition of genomic islands from a partially interspecific gene pool.</title>
        <authorList>
            <person name="Hoetzinger M."/>
            <person name="Hahn M.W."/>
            <person name="Jezberova J."/>
            <person name="Schmidt J."/>
            <person name="Koll U."/>
        </authorList>
    </citation>
    <scope>NUCLEOTIDE SEQUENCE</scope>
    <source>
        <strain evidence="3">MWH-RechtKol4</strain>
    </source>
</reference>
<evidence type="ECO:0000259" key="2">
    <source>
        <dbReference type="Pfam" id="PF08722"/>
    </source>
</evidence>
<evidence type="ECO:0000313" key="4">
    <source>
        <dbReference type="Proteomes" id="UP000182060"/>
    </source>
</evidence>
<dbReference type="EMBL" id="CP015017">
    <property type="protein sequence ID" value="APC01954.1"/>
    <property type="molecule type" value="Genomic_DNA"/>
</dbReference>
<accession>A0AAC9ISJ9</accession>
<feature type="compositionally biased region" description="Basic and acidic residues" evidence="1">
    <location>
        <begin position="326"/>
        <end position="349"/>
    </location>
</feature>